<evidence type="ECO:0000313" key="14">
    <source>
        <dbReference type="Proteomes" id="UP000199415"/>
    </source>
</evidence>
<dbReference type="GO" id="GO:0030145">
    <property type="term" value="F:manganese ion binding"/>
    <property type="evidence" value="ECO:0007669"/>
    <property type="project" value="TreeGrafter"/>
</dbReference>
<dbReference type="RefSeq" id="WP_090022138.1">
    <property type="nucleotide sequence ID" value="NZ_FNCE01000016.1"/>
</dbReference>
<name>A0A1G7URZ5_9PROT</name>
<keyword evidence="6 12" id="KW-0378">Hydrolase</keyword>
<dbReference type="PROSITE" id="PS51409">
    <property type="entry name" value="ARGINASE_2"/>
    <property type="match status" value="1"/>
</dbReference>
<dbReference type="PIRSF" id="PIRSF036979">
    <property type="entry name" value="Arginase"/>
    <property type="match status" value="1"/>
</dbReference>
<keyword evidence="7 10" id="KW-0464">Manganese</keyword>
<dbReference type="EMBL" id="FNCE01000016">
    <property type="protein sequence ID" value="SDG50385.1"/>
    <property type="molecule type" value="Genomic_DNA"/>
</dbReference>
<feature type="binding site" evidence="10">
    <location>
        <position position="133"/>
    </location>
    <ligand>
        <name>Mn(2+)</name>
        <dbReference type="ChEBI" id="CHEBI:29035"/>
        <label>1</label>
    </ligand>
</feature>
<evidence type="ECO:0000256" key="10">
    <source>
        <dbReference type="PIRSR" id="PIRSR036979-1"/>
    </source>
</evidence>
<sequence length="313" mass="32750">MTPPADDHRSIALIGAPGDVAAAHRGASMGPEALRVAGMTEALAEIAGEVVDWGNLTGPSHPGHAPVDGLRHLPETATWCRGVRDTVGEALATGRIPVLMGGDHALSMGSLAAASAHCRAAGKPLRVLWLDAHADFNTPETSVSGNLHGMPVAVAAGLGPPELTGLSDATPMVPAARFHQIGVRAIDRLEKRTVAAHGLPVADMREIDERSIRPVMEEALAHATAEGAHLHVSFDVDMLDSSVAPGVGTRVKGGPTYREAQLCMEMIHDTGLLASLDVVELNPAFDVHNATAETAVEMVKSLFGERILSRRPQ</sequence>
<comment type="similarity">
    <text evidence="11 12">Belongs to the arginase family.</text>
</comment>
<evidence type="ECO:0000256" key="5">
    <source>
        <dbReference type="ARBA" id="ARBA00022723"/>
    </source>
</evidence>
<keyword evidence="5 10" id="KW-0479">Metal-binding</keyword>
<dbReference type="OrthoDB" id="9788689at2"/>
<dbReference type="AlphaFoldDB" id="A0A1G7URZ5"/>
<evidence type="ECO:0000313" key="13">
    <source>
        <dbReference type="EMBL" id="SDG50385.1"/>
    </source>
</evidence>
<dbReference type="PANTHER" id="PTHR43782">
    <property type="entry name" value="ARGINASE"/>
    <property type="match status" value="1"/>
</dbReference>
<dbReference type="InterPro" id="IPR023696">
    <property type="entry name" value="Ureohydrolase_dom_sf"/>
</dbReference>
<evidence type="ECO:0000256" key="6">
    <source>
        <dbReference type="ARBA" id="ARBA00022801"/>
    </source>
</evidence>
<dbReference type="NCBIfam" id="TIGR01229">
    <property type="entry name" value="rocF_arginase"/>
    <property type="match status" value="1"/>
</dbReference>
<gene>
    <name evidence="13" type="ORF">SAMN05216241_11628</name>
</gene>
<comment type="pathway">
    <text evidence="1">Nitrogen metabolism; urea cycle; L-ornithine and urea from L-arginine: step 1/1.</text>
</comment>
<evidence type="ECO:0000256" key="7">
    <source>
        <dbReference type="ARBA" id="ARBA00023211"/>
    </source>
</evidence>
<protein>
    <recommendedName>
        <fullName evidence="3 9">Arginase</fullName>
        <ecNumber evidence="2 9">3.5.3.1</ecNumber>
    </recommendedName>
</protein>
<dbReference type="FunFam" id="3.40.800.10:FF:000012">
    <property type="entry name" value="Arginase"/>
    <property type="match status" value="1"/>
</dbReference>
<evidence type="ECO:0000256" key="9">
    <source>
        <dbReference type="NCBIfam" id="TIGR01229"/>
    </source>
</evidence>
<dbReference type="GO" id="GO:0006525">
    <property type="term" value="P:arginine metabolic process"/>
    <property type="evidence" value="ECO:0007669"/>
    <property type="project" value="UniProtKB-KW"/>
</dbReference>
<organism evidence="13 14">
    <name type="scientific">Limimonas halophila</name>
    <dbReference type="NCBI Taxonomy" id="1082479"/>
    <lineage>
        <taxon>Bacteria</taxon>
        <taxon>Pseudomonadati</taxon>
        <taxon>Pseudomonadota</taxon>
        <taxon>Alphaproteobacteria</taxon>
        <taxon>Rhodospirillales</taxon>
        <taxon>Rhodovibrionaceae</taxon>
        <taxon>Limimonas</taxon>
    </lineage>
</organism>
<keyword evidence="4 12" id="KW-0056">Arginine metabolism</keyword>
<reference evidence="13 14" key="1">
    <citation type="submission" date="2016-10" db="EMBL/GenBank/DDBJ databases">
        <authorList>
            <person name="de Groot N.N."/>
        </authorList>
    </citation>
    <scope>NUCLEOTIDE SEQUENCE [LARGE SCALE GENOMIC DNA]</scope>
    <source>
        <strain evidence="13 14">DSM 25584</strain>
    </source>
</reference>
<dbReference type="Gene3D" id="3.40.800.10">
    <property type="entry name" value="Ureohydrolase domain"/>
    <property type="match status" value="1"/>
</dbReference>
<feature type="binding site" evidence="10">
    <location>
        <position position="131"/>
    </location>
    <ligand>
        <name>Mn(2+)</name>
        <dbReference type="ChEBI" id="CHEBI:29035"/>
        <label>1</label>
    </ligand>
</feature>
<dbReference type="STRING" id="1082479.SAMN05216241_11628"/>
<dbReference type="EC" id="3.5.3.1" evidence="2 9"/>
<feature type="binding site" evidence="10">
    <location>
        <position position="235"/>
    </location>
    <ligand>
        <name>Mn(2+)</name>
        <dbReference type="ChEBI" id="CHEBI:29035"/>
        <label>1</label>
    </ligand>
</feature>
<dbReference type="Proteomes" id="UP000199415">
    <property type="component" value="Unassembled WGS sequence"/>
</dbReference>
<dbReference type="PANTHER" id="PTHR43782:SF3">
    <property type="entry name" value="ARGINASE"/>
    <property type="match status" value="1"/>
</dbReference>
<evidence type="ECO:0000256" key="12">
    <source>
        <dbReference type="RuleBase" id="RU361159"/>
    </source>
</evidence>
<comment type="catalytic activity">
    <reaction evidence="8 12">
        <text>L-arginine + H2O = urea + L-ornithine</text>
        <dbReference type="Rhea" id="RHEA:20569"/>
        <dbReference type="ChEBI" id="CHEBI:15377"/>
        <dbReference type="ChEBI" id="CHEBI:16199"/>
        <dbReference type="ChEBI" id="CHEBI:32682"/>
        <dbReference type="ChEBI" id="CHEBI:46911"/>
        <dbReference type="EC" id="3.5.3.1"/>
    </reaction>
</comment>
<dbReference type="InterPro" id="IPR006035">
    <property type="entry name" value="Ureohydrolase"/>
</dbReference>
<feature type="binding site" evidence="10">
    <location>
        <position position="104"/>
    </location>
    <ligand>
        <name>Mn(2+)</name>
        <dbReference type="ChEBI" id="CHEBI:29035"/>
        <label>1</label>
    </ligand>
</feature>
<accession>A0A1G7URZ5</accession>
<dbReference type="PRINTS" id="PR00116">
    <property type="entry name" value="ARGINASE"/>
</dbReference>
<dbReference type="GO" id="GO:0005737">
    <property type="term" value="C:cytoplasm"/>
    <property type="evidence" value="ECO:0007669"/>
    <property type="project" value="TreeGrafter"/>
</dbReference>
<evidence type="ECO:0000256" key="3">
    <source>
        <dbReference type="ARBA" id="ARBA00018123"/>
    </source>
</evidence>
<dbReference type="InterPro" id="IPR014033">
    <property type="entry name" value="Arginase"/>
</dbReference>
<evidence type="ECO:0000256" key="11">
    <source>
        <dbReference type="PROSITE-ProRule" id="PRU00742"/>
    </source>
</evidence>
<feature type="binding site" evidence="10">
    <location>
        <position position="135"/>
    </location>
    <ligand>
        <name>Mn(2+)</name>
        <dbReference type="ChEBI" id="CHEBI:29035"/>
        <label>1</label>
    </ligand>
</feature>
<feature type="binding site" evidence="10">
    <location>
        <position position="237"/>
    </location>
    <ligand>
        <name>Mn(2+)</name>
        <dbReference type="ChEBI" id="CHEBI:29035"/>
        <label>1</label>
    </ligand>
</feature>
<evidence type="ECO:0000256" key="4">
    <source>
        <dbReference type="ARBA" id="ARBA00022503"/>
    </source>
</evidence>
<dbReference type="GO" id="GO:0004053">
    <property type="term" value="F:arginase activity"/>
    <property type="evidence" value="ECO:0007669"/>
    <property type="project" value="UniProtKB-UniRule"/>
</dbReference>
<comment type="cofactor">
    <cofactor evidence="10 12">
        <name>Mn(2+)</name>
        <dbReference type="ChEBI" id="CHEBI:29035"/>
    </cofactor>
    <text evidence="10 12">Binds 2 manganese ions per subunit.</text>
</comment>
<dbReference type="Pfam" id="PF00491">
    <property type="entry name" value="Arginase"/>
    <property type="match status" value="1"/>
</dbReference>
<evidence type="ECO:0000256" key="1">
    <source>
        <dbReference type="ARBA" id="ARBA00005098"/>
    </source>
</evidence>
<evidence type="ECO:0000256" key="2">
    <source>
        <dbReference type="ARBA" id="ARBA00012168"/>
    </source>
</evidence>
<dbReference type="SUPFAM" id="SSF52768">
    <property type="entry name" value="Arginase/deacetylase"/>
    <property type="match status" value="1"/>
</dbReference>
<dbReference type="CDD" id="cd09989">
    <property type="entry name" value="Arginase"/>
    <property type="match status" value="1"/>
</dbReference>
<proteinExistence type="inferred from homology"/>
<keyword evidence="14" id="KW-1185">Reference proteome</keyword>
<evidence type="ECO:0000256" key="8">
    <source>
        <dbReference type="ARBA" id="ARBA00047391"/>
    </source>
</evidence>